<organism evidence="2 3">
    <name type="scientific">Kibdelosporangium lantanae</name>
    <dbReference type="NCBI Taxonomy" id="1497396"/>
    <lineage>
        <taxon>Bacteria</taxon>
        <taxon>Bacillati</taxon>
        <taxon>Actinomycetota</taxon>
        <taxon>Actinomycetes</taxon>
        <taxon>Pseudonocardiales</taxon>
        <taxon>Pseudonocardiaceae</taxon>
        <taxon>Kibdelosporangium</taxon>
    </lineage>
</organism>
<dbReference type="Pfam" id="PF13977">
    <property type="entry name" value="TetR_C_6"/>
    <property type="match status" value="1"/>
</dbReference>
<dbReference type="Proteomes" id="UP001597045">
    <property type="component" value="Unassembled WGS sequence"/>
</dbReference>
<accession>A0ABW3MF47</accession>
<dbReference type="EMBL" id="JBHTIS010002057">
    <property type="protein sequence ID" value="MFD1049233.1"/>
    <property type="molecule type" value="Genomic_DNA"/>
</dbReference>
<dbReference type="Gene3D" id="1.10.357.10">
    <property type="entry name" value="Tetracycline Repressor, domain 2"/>
    <property type="match status" value="1"/>
</dbReference>
<keyword evidence="3" id="KW-1185">Reference proteome</keyword>
<sequence>MDSYLPVGQETVEAWRVWTALWSEGLRDPVLQELNERMYGEWRRLVAGIIRDGQANGQIVAGDPVLYANTLIAMIDGMAFQVMLGSQNMTVQRMRATCMAYVDSLTSST</sequence>
<evidence type="ECO:0000313" key="2">
    <source>
        <dbReference type="EMBL" id="MFD1049233.1"/>
    </source>
</evidence>
<dbReference type="SUPFAM" id="SSF48498">
    <property type="entry name" value="Tetracyclin repressor-like, C-terminal domain"/>
    <property type="match status" value="1"/>
</dbReference>
<proteinExistence type="predicted"/>
<feature type="domain" description="BetI-type transcriptional repressor C-terminal" evidence="1">
    <location>
        <begin position="2"/>
        <end position="105"/>
    </location>
</feature>
<dbReference type="InterPro" id="IPR036271">
    <property type="entry name" value="Tet_transcr_reg_TetR-rel_C_sf"/>
</dbReference>
<protein>
    <submittedName>
        <fullName evidence="2">TetR family transcriptional regulator C-terminal domain-containing protein</fullName>
    </submittedName>
</protein>
<dbReference type="InterPro" id="IPR039538">
    <property type="entry name" value="BetI_C"/>
</dbReference>
<evidence type="ECO:0000313" key="3">
    <source>
        <dbReference type="Proteomes" id="UP001597045"/>
    </source>
</evidence>
<gene>
    <name evidence="2" type="ORF">ACFQ1S_28700</name>
</gene>
<name>A0ABW3MF47_9PSEU</name>
<comment type="caution">
    <text evidence="2">The sequence shown here is derived from an EMBL/GenBank/DDBJ whole genome shotgun (WGS) entry which is preliminary data.</text>
</comment>
<evidence type="ECO:0000259" key="1">
    <source>
        <dbReference type="Pfam" id="PF13977"/>
    </source>
</evidence>
<reference evidence="3" key="1">
    <citation type="journal article" date="2019" name="Int. J. Syst. Evol. Microbiol.">
        <title>The Global Catalogue of Microorganisms (GCM) 10K type strain sequencing project: providing services to taxonomists for standard genome sequencing and annotation.</title>
        <authorList>
            <consortium name="The Broad Institute Genomics Platform"/>
            <consortium name="The Broad Institute Genome Sequencing Center for Infectious Disease"/>
            <person name="Wu L."/>
            <person name="Ma J."/>
        </authorList>
    </citation>
    <scope>NUCLEOTIDE SEQUENCE [LARGE SCALE GENOMIC DNA]</scope>
    <source>
        <strain evidence="3">JCM 31486</strain>
    </source>
</reference>